<sequence length="65" mass="7821">MKMEKSELNQILDALKLHGEQVNSKFDEMDVKVTTRIERLEKQMNDRFKQIEDVDLLTPTYLFYI</sequence>
<protein>
    <submittedName>
        <fullName evidence="1">Phage-related minor tail protein</fullName>
    </submittedName>
</protein>
<dbReference type="EMBL" id="JAFBDR010000010">
    <property type="protein sequence ID" value="MBM7571682.1"/>
    <property type="molecule type" value="Genomic_DNA"/>
</dbReference>
<dbReference type="RefSeq" id="WP_204499502.1">
    <property type="nucleotide sequence ID" value="NZ_JAFBDR010000010.1"/>
</dbReference>
<dbReference type="Proteomes" id="UP001296943">
    <property type="component" value="Unassembled WGS sequence"/>
</dbReference>
<evidence type="ECO:0000313" key="1">
    <source>
        <dbReference type="EMBL" id="MBM7571682.1"/>
    </source>
</evidence>
<keyword evidence="2" id="KW-1185">Reference proteome</keyword>
<reference evidence="1 2" key="1">
    <citation type="submission" date="2021-01" db="EMBL/GenBank/DDBJ databases">
        <title>Genomic Encyclopedia of Type Strains, Phase IV (KMG-IV): sequencing the most valuable type-strain genomes for metagenomic binning, comparative biology and taxonomic classification.</title>
        <authorList>
            <person name="Goeker M."/>
        </authorList>
    </citation>
    <scope>NUCLEOTIDE SEQUENCE [LARGE SCALE GENOMIC DNA]</scope>
    <source>
        <strain evidence="1 2">DSM 23711</strain>
    </source>
</reference>
<name>A0ABS2N0M0_9BACI</name>
<comment type="caution">
    <text evidence="1">The sequence shown here is derived from an EMBL/GenBank/DDBJ whole genome shotgun (WGS) entry which is preliminary data.</text>
</comment>
<evidence type="ECO:0000313" key="2">
    <source>
        <dbReference type="Proteomes" id="UP001296943"/>
    </source>
</evidence>
<gene>
    <name evidence="1" type="ORF">JOC48_002181</name>
</gene>
<accession>A0ABS2N0M0</accession>
<proteinExistence type="predicted"/>
<organism evidence="1 2">
    <name type="scientific">Aquibacillus albus</name>
    <dbReference type="NCBI Taxonomy" id="1168171"/>
    <lineage>
        <taxon>Bacteria</taxon>
        <taxon>Bacillati</taxon>
        <taxon>Bacillota</taxon>
        <taxon>Bacilli</taxon>
        <taxon>Bacillales</taxon>
        <taxon>Bacillaceae</taxon>
        <taxon>Aquibacillus</taxon>
    </lineage>
</organism>